<proteinExistence type="predicted"/>
<reference evidence="1 2" key="1">
    <citation type="submission" date="2019-06" db="EMBL/GenBank/DDBJ databases">
        <title>Complete genome of Microbacterium foliorum M2.</title>
        <authorList>
            <person name="Cao G."/>
        </authorList>
    </citation>
    <scope>NUCLEOTIDE SEQUENCE [LARGE SCALE GENOMIC DNA]</scope>
    <source>
        <strain evidence="1 2">M2</strain>
    </source>
</reference>
<dbReference type="AlphaFoldDB" id="A0A4Y5YS72"/>
<dbReference type="RefSeq" id="WP_140037761.1">
    <property type="nucleotide sequence ID" value="NZ_CP041040.1"/>
</dbReference>
<organism evidence="1 2">
    <name type="scientific">Microbacterium foliorum</name>
    <dbReference type="NCBI Taxonomy" id="104336"/>
    <lineage>
        <taxon>Bacteria</taxon>
        <taxon>Bacillati</taxon>
        <taxon>Actinomycetota</taxon>
        <taxon>Actinomycetes</taxon>
        <taxon>Micrococcales</taxon>
        <taxon>Microbacteriaceae</taxon>
        <taxon>Microbacterium</taxon>
    </lineage>
</organism>
<protein>
    <submittedName>
        <fullName evidence="1">Uncharacterized protein</fullName>
    </submittedName>
</protein>
<dbReference type="Proteomes" id="UP000316125">
    <property type="component" value="Chromosome"/>
</dbReference>
<accession>A0A4Y5YS72</accession>
<name>A0A4Y5YS72_9MICO</name>
<evidence type="ECO:0000313" key="2">
    <source>
        <dbReference type="Proteomes" id="UP000316125"/>
    </source>
</evidence>
<dbReference type="OrthoDB" id="9942264at2"/>
<evidence type="ECO:0000313" key="1">
    <source>
        <dbReference type="EMBL" id="QDE35587.1"/>
    </source>
</evidence>
<sequence>MRAEPVLQAEVIIGGTSVVLADSEDRRQLRRQIEEAAATNGRFVDIEASDGSEVNVFVTPTTHVSFHTRQVSPEEARSPMVLSVEGNWDLL</sequence>
<gene>
    <name evidence="1" type="ORF">FIV50_12805</name>
</gene>
<dbReference type="EMBL" id="CP041040">
    <property type="protein sequence ID" value="QDE35587.1"/>
    <property type="molecule type" value="Genomic_DNA"/>
</dbReference>